<reference evidence="9 10" key="1">
    <citation type="journal article" date="2004" name="Science">
        <title>Illuminating the evolutionary history of chlamydiae.</title>
        <authorList>
            <person name="Horn M."/>
            <person name="Collingro A."/>
            <person name="Schmitz-Esser S."/>
            <person name="Beier C.L."/>
            <person name="Purkhold U."/>
            <person name="Fartmann B."/>
            <person name="Brandt P."/>
            <person name="Nyakatura G.J."/>
            <person name="Droege M."/>
            <person name="Frishman D."/>
            <person name="Rattei T."/>
            <person name="Mewes H."/>
            <person name="Wagner M."/>
        </authorList>
    </citation>
    <scope>NUCLEOTIDE SEQUENCE [LARGE SCALE GENOMIC DNA]</scope>
    <source>
        <strain evidence="9 10">UWE25</strain>
    </source>
</reference>
<evidence type="ECO:0000256" key="5">
    <source>
        <dbReference type="ARBA" id="ARBA00023204"/>
    </source>
</evidence>
<feature type="domain" description="DNA replication/recombination mediator RecO N-terminal" evidence="8">
    <location>
        <begin position="7"/>
        <end position="80"/>
    </location>
</feature>
<accession>Q6MED5</accession>
<keyword evidence="5 7" id="KW-0234">DNA repair</keyword>
<dbReference type="EMBL" id="BX908798">
    <property type="protein sequence ID" value="CAF23064.1"/>
    <property type="molecule type" value="Genomic_DNA"/>
</dbReference>
<keyword evidence="10" id="KW-1185">Reference proteome</keyword>
<dbReference type="Proteomes" id="UP000000529">
    <property type="component" value="Chromosome"/>
</dbReference>
<dbReference type="GO" id="GO:0043590">
    <property type="term" value="C:bacterial nucleoid"/>
    <property type="evidence" value="ECO:0007669"/>
    <property type="project" value="TreeGrafter"/>
</dbReference>
<evidence type="ECO:0000256" key="4">
    <source>
        <dbReference type="ARBA" id="ARBA00023172"/>
    </source>
</evidence>
<evidence type="ECO:0000256" key="6">
    <source>
        <dbReference type="ARBA" id="ARBA00033409"/>
    </source>
</evidence>
<keyword evidence="4 7" id="KW-0233">DNA recombination</keyword>
<dbReference type="HOGENOM" id="CLU_104605_0_0_0"/>
<dbReference type="HAMAP" id="MF_00201">
    <property type="entry name" value="RecO"/>
    <property type="match status" value="1"/>
</dbReference>
<dbReference type="Gene3D" id="2.40.50.140">
    <property type="entry name" value="Nucleic acid-binding proteins"/>
    <property type="match status" value="1"/>
</dbReference>
<dbReference type="PANTHER" id="PTHR33991:SF1">
    <property type="entry name" value="DNA REPAIR PROTEIN RECO"/>
    <property type="match status" value="1"/>
</dbReference>
<dbReference type="Pfam" id="PF02565">
    <property type="entry name" value="RecO_C"/>
    <property type="match status" value="1"/>
</dbReference>
<evidence type="ECO:0000259" key="8">
    <source>
        <dbReference type="Pfam" id="PF11967"/>
    </source>
</evidence>
<protein>
    <recommendedName>
        <fullName evidence="2 7">DNA repair protein RecO</fullName>
    </recommendedName>
    <alternativeName>
        <fullName evidence="6 7">Recombination protein O</fullName>
    </alternativeName>
</protein>
<dbReference type="GO" id="GO:0006302">
    <property type="term" value="P:double-strand break repair"/>
    <property type="evidence" value="ECO:0007669"/>
    <property type="project" value="TreeGrafter"/>
</dbReference>
<dbReference type="InterPro" id="IPR003717">
    <property type="entry name" value="RecO"/>
</dbReference>
<evidence type="ECO:0000313" key="9">
    <source>
        <dbReference type="EMBL" id="CAF23064.1"/>
    </source>
</evidence>
<evidence type="ECO:0000256" key="2">
    <source>
        <dbReference type="ARBA" id="ARBA00021310"/>
    </source>
</evidence>
<dbReference type="eggNOG" id="COG1381">
    <property type="taxonomic scope" value="Bacteria"/>
</dbReference>
<sequence>MLSEFQTAEGIILKVIPFRDYDQILAIFTKEAGLIKVLCKKSRNKKGGAKSHYTPLTKVELVYKEQKGEIFNCHEISILDFYRHLRTELSHLNAACDIIQLLYQTQLVGKPAPRLFTLTEIYLKKIPQTQFPDILTTSFRLKLLKHEGILAHPLVCSVCLQPLHQEAFFFRGEVFCRLHYPMGASHLRENEINVLYQLLNCKNYQELTEITLFSQTKNKIERYCKETMQKQ</sequence>
<dbReference type="Gene3D" id="1.20.1440.120">
    <property type="entry name" value="Recombination protein O, C-terminal domain"/>
    <property type="match status" value="1"/>
</dbReference>
<dbReference type="AlphaFoldDB" id="Q6MED5"/>
<dbReference type="InterPro" id="IPR022572">
    <property type="entry name" value="DNA_rep/recomb_RecO_N"/>
</dbReference>
<dbReference type="InterPro" id="IPR037278">
    <property type="entry name" value="ARFGAP/RecO"/>
</dbReference>
<keyword evidence="3 7" id="KW-0227">DNA damage</keyword>
<dbReference type="Pfam" id="PF11967">
    <property type="entry name" value="RecO_N"/>
    <property type="match status" value="1"/>
</dbReference>
<dbReference type="KEGG" id="pcu:PC_RS01670"/>
<dbReference type="NCBIfam" id="TIGR00613">
    <property type="entry name" value="reco"/>
    <property type="match status" value="1"/>
</dbReference>
<proteinExistence type="inferred from homology"/>
<dbReference type="SUPFAM" id="SSF57863">
    <property type="entry name" value="ArfGap/RecO-like zinc finger"/>
    <property type="match status" value="1"/>
</dbReference>
<comment type="function">
    <text evidence="7">Involved in DNA repair and RecF pathway recombination.</text>
</comment>
<evidence type="ECO:0000256" key="3">
    <source>
        <dbReference type="ARBA" id="ARBA00022763"/>
    </source>
</evidence>
<comment type="similarity">
    <text evidence="1 7">Belongs to the RecO family.</text>
</comment>
<dbReference type="InterPro" id="IPR042242">
    <property type="entry name" value="RecO_C"/>
</dbReference>
<dbReference type="RefSeq" id="WP_011174890.1">
    <property type="nucleotide sequence ID" value="NC_005861.2"/>
</dbReference>
<evidence type="ECO:0000313" key="10">
    <source>
        <dbReference type="Proteomes" id="UP000000529"/>
    </source>
</evidence>
<organism evidence="9 10">
    <name type="scientific">Protochlamydia amoebophila (strain UWE25)</name>
    <dbReference type="NCBI Taxonomy" id="264201"/>
    <lineage>
        <taxon>Bacteria</taxon>
        <taxon>Pseudomonadati</taxon>
        <taxon>Chlamydiota</taxon>
        <taxon>Chlamydiia</taxon>
        <taxon>Parachlamydiales</taxon>
        <taxon>Parachlamydiaceae</taxon>
        <taxon>Candidatus Protochlamydia</taxon>
    </lineage>
</organism>
<dbReference type="STRING" id="264201.pc0340"/>
<name>Q6MED5_PARUW</name>
<dbReference type="InterPro" id="IPR012340">
    <property type="entry name" value="NA-bd_OB-fold"/>
</dbReference>
<dbReference type="Gene3D" id="6.20.220.20">
    <property type="entry name" value="Recombination protein O, zinc-binding domain"/>
    <property type="match status" value="1"/>
</dbReference>
<dbReference type="OrthoDB" id="21810at2"/>
<dbReference type="GO" id="GO:0006310">
    <property type="term" value="P:DNA recombination"/>
    <property type="evidence" value="ECO:0007669"/>
    <property type="project" value="UniProtKB-UniRule"/>
</dbReference>
<evidence type="ECO:0000256" key="7">
    <source>
        <dbReference type="HAMAP-Rule" id="MF_00201"/>
    </source>
</evidence>
<dbReference type="SUPFAM" id="SSF50249">
    <property type="entry name" value="Nucleic acid-binding proteins"/>
    <property type="match status" value="1"/>
</dbReference>
<evidence type="ECO:0000256" key="1">
    <source>
        <dbReference type="ARBA" id="ARBA00007452"/>
    </source>
</evidence>
<gene>
    <name evidence="7" type="primary">recO</name>
    <name evidence="9" type="ORF">PC_RS01670</name>
</gene>
<dbReference type="PANTHER" id="PTHR33991">
    <property type="entry name" value="DNA REPAIR PROTEIN RECO"/>
    <property type="match status" value="1"/>
</dbReference>